<keyword evidence="3" id="KW-1185">Reference proteome</keyword>
<dbReference type="EMBL" id="CP097511">
    <property type="protein sequence ID" value="URE46845.1"/>
    <property type="molecule type" value="Genomic_DNA"/>
</dbReference>
<name>A0A9E7I6L3_9LILI</name>
<proteinExistence type="predicted"/>
<dbReference type="EMBL" id="CP097511">
    <property type="protein sequence ID" value="URE46847.1"/>
    <property type="molecule type" value="Genomic_DNA"/>
</dbReference>
<evidence type="ECO:0000256" key="1">
    <source>
        <dbReference type="SAM" id="MobiDB-lite"/>
    </source>
</evidence>
<dbReference type="Proteomes" id="UP001055439">
    <property type="component" value="Chromosome 9"/>
</dbReference>
<organism evidence="2 3">
    <name type="scientific">Musa troglodytarum</name>
    <name type="common">fe'i banana</name>
    <dbReference type="NCBI Taxonomy" id="320322"/>
    <lineage>
        <taxon>Eukaryota</taxon>
        <taxon>Viridiplantae</taxon>
        <taxon>Streptophyta</taxon>
        <taxon>Embryophyta</taxon>
        <taxon>Tracheophyta</taxon>
        <taxon>Spermatophyta</taxon>
        <taxon>Magnoliopsida</taxon>
        <taxon>Liliopsida</taxon>
        <taxon>Zingiberales</taxon>
        <taxon>Musaceae</taxon>
        <taxon>Musa</taxon>
    </lineage>
</organism>
<dbReference type="AlphaFoldDB" id="A0A9E7I6L3"/>
<feature type="region of interest" description="Disordered" evidence="1">
    <location>
        <begin position="27"/>
        <end position="54"/>
    </location>
</feature>
<evidence type="ECO:0000313" key="3">
    <source>
        <dbReference type="Proteomes" id="UP001055439"/>
    </source>
</evidence>
<protein>
    <submittedName>
        <fullName evidence="2">Uncharacterized protein</fullName>
    </submittedName>
</protein>
<gene>
    <name evidence="2" type="ORF">MUK42_32828</name>
</gene>
<reference evidence="2" key="1">
    <citation type="submission" date="2022-05" db="EMBL/GenBank/DDBJ databases">
        <title>The Musa troglodytarum L. genome provides insights into the mechanism of non-climacteric behaviour and enrichment of carotenoids.</title>
        <authorList>
            <person name="Wang J."/>
        </authorList>
    </citation>
    <scope>NUCLEOTIDE SEQUENCE</scope>
    <source>
        <tissue evidence="2">Leaf</tissue>
    </source>
</reference>
<accession>A0A9E7I6L3</accession>
<sequence length="64" mass="7170">MPYYLLRPPLYILFAAQAPSPRLISSPFAAGADDSRKSLRRRRPSRPIGSFRGGIGLDRVKLSR</sequence>
<dbReference type="OrthoDB" id="207175at2759"/>
<evidence type="ECO:0000313" key="2">
    <source>
        <dbReference type="EMBL" id="URE46845.1"/>
    </source>
</evidence>